<dbReference type="PANTHER" id="PTHR38788:SF3">
    <property type="entry name" value="CLR5 DOMAIN-CONTAINING PROTEIN"/>
    <property type="match status" value="1"/>
</dbReference>
<evidence type="ECO:0000256" key="1">
    <source>
        <dbReference type="SAM" id="MobiDB-lite"/>
    </source>
</evidence>
<dbReference type="STRING" id="759272.G0S0N5"/>
<dbReference type="GeneID" id="18255104"/>
<sequence>MGHNDCSTATPESNPAYRSLLQCPTVPVIFGLPTSSCPSYTTWTPEPTPSLYIEPKESTPSEPTDRPMVPTCAADWEAKKDIIRELYMEKNMVLNEVIAIMQEKHKFKATARMYKGQFAKWKWTKYNKPNNTNSLKPSRPRIGKRKAASTALFSTASKVAKVAHSELQLTTHSHLETRSPLHFNDDQNHIESSLRAYATLIASWAMHEESWLMTYDIQPSCCIQRFEPDHPSILQTLRSAQNHFLSGRIQQGGILLRKAFLGIEHAISRPGSGPAGSGLDLEALWDCCLAIPQLILTTGWTDLLHIFTSYLAQLTAVKLPSGHPISKIAFSLHRLARSHTPSACTSPRQLLRLCSPTPPHSPCTSHPPSPLEQYLTSAWHIWLNTFSSIRGSHDSLTIHLRRGFVTVLDTGPTHPTARTLLADFSQGVARSLATRGEMATTARILQLETLLVRMYVPLFTAETAARTGQMLRGIEAKVVERNKGVGVEGWEYWDRYMLFSARFFLGAIAASQGESEEIVRGWRRKSLGYEHDGVEEQRGIGNGLALEGRDLFWAQTSMLVEQRFRAEGNVKEAEAIVAERIKSEALVGGWRARYEPVSVVGAARVMEVDGN</sequence>
<dbReference type="KEGG" id="cthr:CTHT_0010660"/>
<keyword evidence="4" id="KW-1185">Reference proteome</keyword>
<dbReference type="Pfam" id="PF14420">
    <property type="entry name" value="Clr5"/>
    <property type="match status" value="1"/>
</dbReference>
<gene>
    <name evidence="3" type="ORF">CTHT_0010660</name>
</gene>
<dbReference type="PANTHER" id="PTHR38788">
    <property type="entry name" value="CLR5 DOMAIN-CONTAINING PROTEIN"/>
    <property type="match status" value="1"/>
</dbReference>
<evidence type="ECO:0000259" key="2">
    <source>
        <dbReference type="Pfam" id="PF14420"/>
    </source>
</evidence>
<dbReference type="EMBL" id="GL988039">
    <property type="protein sequence ID" value="EGS22595.1"/>
    <property type="molecule type" value="Genomic_DNA"/>
</dbReference>
<protein>
    <recommendedName>
        <fullName evidence="2">Clr5 domain-containing protein</fullName>
    </recommendedName>
</protein>
<accession>G0S0N5</accession>
<name>G0S0N5_CHATD</name>
<feature type="domain" description="Clr5" evidence="2">
    <location>
        <begin position="73"/>
        <end position="125"/>
    </location>
</feature>
<dbReference type="eggNOG" id="ENOG502SPZA">
    <property type="taxonomic scope" value="Eukaryota"/>
</dbReference>
<dbReference type="InterPro" id="IPR025676">
    <property type="entry name" value="Clr5_dom"/>
</dbReference>
<feature type="compositionally biased region" description="Basic and acidic residues" evidence="1">
    <location>
        <begin position="54"/>
        <end position="65"/>
    </location>
</feature>
<dbReference type="OrthoDB" id="5308957at2759"/>
<dbReference type="RefSeq" id="XP_006691587.1">
    <property type="nucleotide sequence ID" value="XM_006691524.1"/>
</dbReference>
<dbReference type="AlphaFoldDB" id="G0S0N5"/>
<organism evidence="4">
    <name type="scientific">Chaetomium thermophilum (strain DSM 1495 / CBS 144.50 / IMI 039719)</name>
    <name type="common">Thermochaetoides thermophila</name>
    <dbReference type="NCBI Taxonomy" id="759272"/>
    <lineage>
        <taxon>Eukaryota</taxon>
        <taxon>Fungi</taxon>
        <taxon>Dikarya</taxon>
        <taxon>Ascomycota</taxon>
        <taxon>Pezizomycotina</taxon>
        <taxon>Sordariomycetes</taxon>
        <taxon>Sordariomycetidae</taxon>
        <taxon>Sordariales</taxon>
        <taxon>Chaetomiaceae</taxon>
        <taxon>Thermochaetoides</taxon>
    </lineage>
</organism>
<evidence type="ECO:0000313" key="4">
    <source>
        <dbReference type="Proteomes" id="UP000008066"/>
    </source>
</evidence>
<dbReference type="Proteomes" id="UP000008066">
    <property type="component" value="Unassembled WGS sequence"/>
</dbReference>
<evidence type="ECO:0000313" key="3">
    <source>
        <dbReference type="EMBL" id="EGS22595.1"/>
    </source>
</evidence>
<dbReference type="HOGENOM" id="CLU_446877_0_0_1"/>
<proteinExistence type="predicted"/>
<reference evidence="3 4" key="1">
    <citation type="journal article" date="2011" name="Cell">
        <title>Insight into structure and assembly of the nuclear pore complex by utilizing the genome of a eukaryotic thermophile.</title>
        <authorList>
            <person name="Amlacher S."/>
            <person name="Sarges P."/>
            <person name="Flemming D."/>
            <person name="van Noort V."/>
            <person name="Kunze R."/>
            <person name="Devos D.P."/>
            <person name="Arumugam M."/>
            <person name="Bork P."/>
            <person name="Hurt E."/>
        </authorList>
    </citation>
    <scope>NUCLEOTIDE SEQUENCE [LARGE SCALE GENOMIC DNA]</scope>
    <source>
        <strain evidence="4">DSM 1495 / CBS 144.50 / IMI 039719</strain>
    </source>
</reference>
<feature type="region of interest" description="Disordered" evidence="1">
    <location>
        <begin position="48"/>
        <end position="68"/>
    </location>
</feature>